<accession>A0A484I5E5</accession>
<organism evidence="1 2">
    <name type="scientific">Candidatus Nitrosocosmicus franklandianus</name>
    <dbReference type="NCBI Taxonomy" id="1798806"/>
    <lineage>
        <taxon>Archaea</taxon>
        <taxon>Nitrososphaerota</taxon>
        <taxon>Nitrososphaeria</taxon>
        <taxon>Nitrososphaerales</taxon>
        <taxon>Nitrososphaeraceae</taxon>
        <taxon>Candidatus Nitrosocosmicus</taxon>
    </lineage>
</organism>
<dbReference type="Proteomes" id="UP000294299">
    <property type="component" value="Chromosome NFRAN"/>
</dbReference>
<sequence>MIHEINDNKDLTEKCYREAASNFNTFCTLTSYYLMETLKQINEGLNGKIIVTTQSPFPIFINLVHNKEEESRDNDNKDNKRLEEK</sequence>
<reference evidence="1 2" key="1">
    <citation type="submission" date="2019-02" db="EMBL/GenBank/DDBJ databases">
        <authorList>
            <person name="Lehtovirta-Morley E L."/>
        </authorList>
    </citation>
    <scope>NUCLEOTIDE SEQUENCE [LARGE SCALE GENOMIC DNA]</scope>
    <source>
        <strain evidence="1">NFRAN1</strain>
    </source>
</reference>
<evidence type="ECO:0000313" key="1">
    <source>
        <dbReference type="EMBL" id="VFJ12908.1"/>
    </source>
</evidence>
<dbReference type="EMBL" id="LR216287">
    <property type="protein sequence ID" value="VFJ12908.1"/>
    <property type="molecule type" value="Genomic_DNA"/>
</dbReference>
<evidence type="ECO:0000313" key="2">
    <source>
        <dbReference type="Proteomes" id="UP000294299"/>
    </source>
</evidence>
<gene>
    <name evidence="1" type="ORF">NFRAN_0586</name>
</gene>
<dbReference type="AlphaFoldDB" id="A0A484I5E5"/>
<dbReference type="GeneID" id="39420099"/>
<name>A0A484I5E5_9ARCH</name>
<dbReference type="RefSeq" id="WP_134482919.1">
    <property type="nucleotide sequence ID" value="NZ_LR216287.1"/>
</dbReference>
<proteinExistence type="predicted"/>
<protein>
    <submittedName>
        <fullName evidence="1">Uncharacterized protein</fullName>
    </submittedName>
</protein>
<keyword evidence="2" id="KW-1185">Reference proteome</keyword>
<dbReference type="KEGG" id="nfn:NFRAN_0586"/>